<organism evidence="3 4">
    <name type="scientific">Polychaeton citri CBS 116435</name>
    <dbReference type="NCBI Taxonomy" id="1314669"/>
    <lineage>
        <taxon>Eukaryota</taxon>
        <taxon>Fungi</taxon>
        <taxon>Dikarya</taxon>
        <taxon>Ascomycota</taxon>
        <taxon>Pezizomycotina</taxon>
        <taxon>Dothideomycetes</taxon>
        <taxon>Dothideomycetidae</taxon>
        <taxon>Capnodiales</taxon>
        <taxon>Capnodiaceae</taxon>
        <taxon>Polychaeton</taxon>
    </lineage>
</organism>
<evidence type="ECO:0000256" key="1">
    <source>
        <dbReference type="SAM" id="MobiDB-lite"/>
    </source>
</evidence>
<accession>A0A9P4QAJ9</accession>
<protein>
    <recommendedName>
        <fullName evidence="2">DUF2293 domain-containing protein</fullName>
    </recommendedName>
</protein>
<evidence type="ECO:0000313" key="3">
    <source>
        <dbReference type="EMBL" id="KAF2722844.1"/>
    </source>
</evidence>
<feature type="compositionally biased region" description="Acidic residues" evidence="1">
    <location>
        <begin position="140"/>
        <end position="155"/>
    </location>
</feature>
<evidence type="ECO:0000313" key="4">
    <source>
        <dbReference type="Proteomes" id="UP000799441"/>
    </source>
</evidence>
<proteinExistence type="predicted"/>
<dbReference type="AlphaFoldDB" id="A0A9P4QAJ9"/>
<gene>
    <name evidence="3" type="ORF">K431DRAFT_221515</name>
</gene>
<dbReference type="Proteomes" id="UP000799441">
    <property type="component" value="Unassembled WGS sequence"/>
</dbReference>
<dbReference type="InterPro" id="IPR018744">
    <property type="entry name" value="DUF2293"/>
</dbReference>
<name>A0A9P4QAJ9_9PEZI</name>
<sequence length="171" mass="20370">MSQPVIAGSEQFEVVKQDFEERERRREWNRGPLQDLFPRIPQAALERVLDICIVKNFTYNLSQPKVWNARRFSSIVVAHVRHTYSDYDKLWHAEGVERFEARKRTGPQVLKLLKQWSPWSSSNEVLERCFQATLLRPEERDPEWDPMDLDEDETEALPSQFYYEPEPMDLS</sequence>
<dbReference type="Pfam" id="PF10056">
    <property type="entry name" value="DUF2293"/>
    <property type="match status" value="1"/>
</dbReference>
<reference evidence="3" key="1">
    <citation type="journal article" date="2020" name="Stud. Mycol.">
        <title>101 Dothideomycetes genomes: a test case for predicting lifestyles and emergence of pathogens.</title>
        <authorList>
            <person name="Haridas S."/>
            <person name="Albert R."/>
            <person name="Binder M."/>
            <person name="Bloem J."/>
            <person name="Labutti K."/>
            <person name="Salamov A."/>
            <person name="Andreopoulos B."/>
            <person name="Baker S."/>
            <person name="Barry K."/>
            <person name="Bills G."/>
            <person name="Bluhm B."/>
            <person name="Cannon C."/>
            <person name="Castanera R."/>
            <person name="Culley D."/>
            <person name="Daum C."/>
            <person name="Ezra D."/>
            <person name="Gonzalez J."/>
            <person name="Henrissat B."/>
            <person name="Kuo A."/>
            <person name="Liang C."/>
            <person name="Lipzen A."/>
            <person name="Lutzoni F."/>
            <person name="Magnuson J."/>
            <person name="Mondo S."/>
            <person name="Nolan M."/>
            <person name="Ohm R."/>
            <person name="Pangilinan J."/>
            <person name="Park H.-J."/>
            <person name="Ramirez L."/>
            <person name="Alfaro M."/>
            <person name="Sun H."/>
            <person name="Tritt A."/>
            <person name="Yoshinaga Y."/>
            <person name="Zwiers L.-H."/>
            <person name="Turgeon B."/>
            <person name="Goodwin S."/>
            <person name="Spatafora J."/>
            <person name="Crous P."/>
            <person name="Grigoriev I."/>
        </authorList>
    </citation>
    <scope>NUCLEOTIDE SEQUENCE</scope>
    <source>
        <strain evidence="3">CBS 116435</strain>
    </source>
</reference>
<keyword evidence="4" id="KW-1185">Reference proteome</keyword>
<evidence type="ECO:0000259" key="2">
    <source>
        <dbReference type="Pfam" id="PF10056"/>
    </source>
</evidence>
<feature type="domain" description="DUF2293" evidence="2">
    <location>
        <begin position="33"/>
        <end position="116"/>
    </location>
</feature>
<dbReference type="EMBL" id="MU003780">
    <property type="protein sequence ID" value="KAF2722844.1"/>
    <property type="molecule type" value="Genomic_DNA"/>
</dbReference>
<comment type="caution">
    <text evidence="3">The sequence shown here is derived from an EMBL/GenBank/DDBJ whole genome shotgun (WGS) entry which is preliminary data.</text>
</comment>
<feature type="region of interest" description="Disordered" evidence="1">
    <location>
        <begin position="137"/>
        <end position="171"/>
    </location>
</feature>
<dbReference type="OrthoDB" id="5381833at2759"/>